<evidence type="ECO:0000313" key="3">
    <source>
        <dbReference type="EMBL" id="GAK53133.1"/>
    </source>
</evidence>
<dbReference type="Proteomes" id="UP000030700">
    <property type="component" value="Unassembled WGS sequence"/>
</dbReference>
<dbReference type="Pfam" id="PF10901">
    <property type="entry name" value="DUF2690"/>
    <property type="match status" value="1"/>
</dbReference>
<dbReference type="InterPro" id="IPR007921">
    <property type="entry name" value="CHAP_dom"/>
</dbReference>
<evidence type="ECO:0000256" key="1">
    <source>
        <dbReference type="SAM" id="MobiDB-lite"/>
    </source>
</evidence>
<proteinExistence type="predicted"/>
<feature type="region of interest" description="Disordered" evidence="1">
    <location>
        <begin position="18"/>
        <end position="42"/>
    </location>
</feature>
<dbReference type="AlphaFoldDB" id="A0A0S6W0G7"/>
<feature type="domain" description="Peptidase C51" evidence="2">
    <location>
        <begin position="55"/>
        <end position="174"/>
    </location>
</feature>
<evidence type="ECO:0000259" key="2">
    <source>
        <dbReference type="PROSITE" id="PS50911"/>
    </source>
</evidence>
<evidence type="ECO:0000313" key="4">
    <source>
        <dbReference type="Proteomes" id="UP000030700"/>
    </source>
</evidence>
<dbReference type="STRING" id="1499966.U14_04393"/>
<gene>
    <name evidence="3" type="ORF">U14_04393</name>
</gene>
<protein>
    <submittedName>
        <fullName evidence="3">CHAP domain protein</fullName>
    </submittedName>
</protein>
<name>A0A0S6W0G7_9BACT</name>
<reference evidence="3" key="1">
    <citation type="journal article" date="2015" name="PeerJ">
        <title>First genomic representation of candidate bacterial phylum KSB3 points to enhanced environmental sensing as a trigger of wastewater bulking.</title>
        <authorList>
            <person name="Sekiguchi Y."/>
            <person name="Ohashi A."/>
            <person name="Parks D.H."/>
            <person name="Yamauchi T."/>
            <person name="Tyson G.W."/>
            <person name="Hugenholtz P."/>
        </authorList>
    </citation>
    <scope>NUCLEOTIDE SEQUENCE [LARGE SCALE GENOMIC DNA]</scope>
</reference>
<dbReference type="Pfam" id="PF05257">
    <property type="entry name" value="CHAP"/>
    <property type="match status" value="1"/>
</dbReference>
<organism evidence="3">
    <name type="scientific">Candidatus Moduliflexus flocculans</name>
    <dbReference type="NCBI Taxonomy" id="1499966"/>
    <lineage>
        <taxon>Bacteria</taxon>
        <taxon>Candidatus Moduliflexota</taxon>
        <taxon>Candidatus Moduliflexia</taxon>
        <taxon>Candidatus Moduliflexales</taxon>
        <taxon>Candidatus Moduliflexaceae</taxon>
    </lineage>
</organism>
<dbReference type="InterPro" id="IPR038765">
    <property type="entry name" value="Papain-like_cys_pep_sf"/>
</dbReference>
<accession>A0A0S6W0G7</accession>
<dbReference type="Gene3D" id="3.90.1720.10">
    <property type="entry name" value="endopeptidase domain like (from Nostoc punctiforme)"/>
    <property type="match status" value="1"/>
</dbReference>
<dbReference type="EMBL" id="DF820459">
    <property type="protein sequence ID" value="GAK53133.1"/>
    <property type="molecule type" value="Genomic_DNA"/>
</dbReference>
<dbReference type="SUPFAM" id="SSF54001">
    <property type="entry name" value="Cysteine proteinases"/>
    <property type="match status" value="1"/>
</dbReference>
<dbReference type="PROSITE" id="PS50911">
    <property type="entry name" value="CHAP"/>
    <property type="match status" value="1"/>
</dbReference>
<sequence length="295" mass="32152">MFALAFVVVGIVGCSKHHSSPTAPDVSDLPNTQSDAEQSDADASANDLSSALSYTGPSDQCGNQTAYGNVYPCCTNGGNCTWWAWKRAKEVWGVSLPNWGNPNTWTTYARNAGYTVSSTPAVNTIAVRAYGHVAWVTRIVDSSRVEVSEMNCWGNYGARTWIYNKSYFDAGFIYNKSAASNYYAQYDGKDPIAMGCAGDGVTVAQSNIYRSGAYVGYVELRWSNKCGTNWARTTRKDGRTWEGMVTEVQRANPAKNVRYSASGGYIYGDMVYARDSLARACGSIGASGWYCTAWK</sequence>
<dbReference type="HOGENOM" id="CLU_942203_0_0_0"/>
<dbReference type="InterPro" id="IPR021224">
    <property type="entry name" value="DUF2690"/>
</dbReference>
<keyword evidence="4" id="KW-1185">Reference proteome</keyword>